<evidence type="ECO:0000313" key="1">
    <source>
        <dbReference type="EMBL" id="KDP36508.1"/>
    </source>
</evidence>
<dbReference type="EMBL" id="KK914431">
    <property type="protein sequence ID" value="KDP36508.1"/>
    <property type="molecule type" value="Genomic_DNA"/>
</dbReference>
<dbReference type="AlphaFoldDB" id="A0A067KNB3"/>
<accession>A0A067KNB3</accession>
<keyword evidence="2" id="KW-1185">Reference proteome</keyword>
<name>A0A067KNB3_JATCU</name>
<dbReference type="InterPro" id="IPR044716">
    <property type="entry name" value="LEUNIG-like"/>
</dbReference>
<gene>
    <name evidence="1" type="ORF">JCGZ_09334</name>
</gene>
<dbReference type="SUPFAM" id="SSF50978">
    <property type="entry name" value="WD40 repeat-like"/>
    <property type="match status" value="1"/>
</dbReference>
<reference evidence="1 2" key="1">
    <citation type="journal article" date="2014" name="PLoS ONE">
        <title>Global Analysis of Gene Expression Profiles in Physic Nut (Jatropha curcas L.) Seedlings Exposed to Salt Stress.</title>
        <authorList>
            <person name="Zhang L."/>
            <person name="Zhang C."/>
            <person name="Wu P."/>
            <person name="Chen Y."/>
            <person name="Li M."/>
            <person name="Jiang H."/>
            <person name="Wu G."/>
        </authorList>
    </citation>
    <scope>NUCLEOTIDE SEQUENCE [LARGE SCALE GENOMIC DNA]</scope>
    <source>
        <strain evidence="2">cv. GZQX0401</strain>
        <tissue evidence="1">Young leaves</tissue>
    </source>
</reference>
<protein>
    <submittedName>
        <fullName evidence="1">Uncharacterized protein</fullName>
    </submittedName>
</protein>
<dbReference type="STRING" id="180498.A0A067KNB3"/>
<dbReference type="PANTHER" id="PTHR44376:SF22">
    <property type="entry name" value="TRANSCRIPTIONAL COREPRESSOR LEUNIG_HOMOLOG"/>
    <property type="match status" value="1"/>
</dbReference>
<dbReference type="OrthoDB" id="5600002at2759"/>
<dbReference type="Proteomes" id="UP000027138">
    <property type="component" value="Unassembled WGS sequence"/>
</dbReference>
<organism evidence="1 2">
    <name type="scientific">Jatropha curcas</name>
    <name type="common">Barbados nut</name>
    <dbReference type="NCBI Taxonomy" id="180498"/>
    <lineage>
        <taxon>Eukaryota</taxon>
        <taxon>Viridiplantae</taxon>
        <taxon>Streptophyta</taxon>
        <taxon>Embryophyta</taxon>
        <taxon>Tracheophyta</taxon>
        <taxon>Spermatophyta</taxon>
        <taxon>Magnoliopsida</taxon>
        <taxon>eudicotyledons</taxon>
        <taxon>Gunneridae</taxon>
        <taxon>Pentapetalae</taxon>
        <taxon>rosids</taxon>
        <taxon>fabids</taxon>
        <taxon>Malpighiales</taxon>
        <taxon>Euphorbiaceae</taxon>
        <taxon>Crotonoideae</taxon>
        <taxon>Jatropheae</taxon>
        <taxon>Jatropha</taxon>
    </lineage>
</organism>
<dbReference type="PANTHER" id="PTHR44376">
    <property type="entry name" value="TRANSCRIPTIONAL REGULATOR OF FILAMENTOUS GROWTH FLO8"/>
    <property type="match status" value="1"/>
</dbReference>
<proteinExistence type="predicted"/>
<evidence type="ECO:0000313" key="2">
    <source>
        <dbReference type="Proteomes" id="UP000027138"/>
    </source>
</evidence>
<sequence>MSEGLTTLLYLSHSQAITYKHIQGRRMSCPLDFHPKKTDRFYFSDNDNEIRYFTINPFSCTRISKFSELWNITKKKSMKIPTHENIISALAQSPITRMVAFASHGSSVKL</sequence>
<dbReference type="GO" id="GO:0003714">
    <property type="term" value="F:transcription corepressor activity"/>
    <property type="evidence" value="ECO:0007669"/>
    <property type="project" value="InterPro"/>
</dbReference>
<dbReference type="InterPro" id="IPR036322">
    <property type="entry name" value="WD40_repeat_dom_sf"/>
</dbReference>